<comment type="similarity">
    <text evidence="2">Belongs to the TAF8 family.</text>
</comment>
<evidence type="ECO:0000256" key="5">
    <source>
        <dbReference type="ARBA" id="ARBA00023163"/>
    </source>
</evidence>
<dbReference type="GO" id="GO:0006367">
    <property type="term" value="P:transcription initiation at RNA polymerase II promoter"/>
    <property type="evidence" value="ECO:0007669"/>
    <property type="project" value="TreeGrafter"/>
</dbReference>
<feature type="compositionally biased region" description="Polar residues" evidence="7">
    <location>
        <begin position="263"/>
        <end position="275"/>
    </location>
</feature>
<dbReference type="Gene3D" id="1.10.20.10">
    <property type="entry name" value="Histone, subunit A"/>
    <property type="match status" value="1"/>
</dbReference>
<dbReference type="Pfam" id="PF07524">
    <property type="entry name" value="Bromo_TP"/>
    <property type="match status" value="1"/>
</dbReference>
<evidence type="ECO:0000256" key="3">
    <source>
        <dbReference type="ARBA" id="ARBA00017307"/>
    </source>
</evidence>
<accession>A0A6B2EIQ9</accession>
<keyword evidence="9" id="KW-0396">Initiation factor</keyword>
<evidence type="ECO:0000256" key="4">
    <source>
        <dbReference type="ARBA" id="ARBA00023015"/>
    </source>
</evidence>
<dbReference type="AlphaFoldDB" id="A0A6B2EIQ9"/>
<evidence type="ECO:0000259" key="8">
    <source>
        <dbReference type="SMART" id="SM00576"/>
    </source>
</evidence>
<dbReference type="Pfam" id="PF10406">
    <property type="entry name" value="TAF8_C"/>
    <property type="match status" value="1"/>
</dbReference>
<dbReference type="CDD" id="cd08049">
    <property type="entry name" value="TAF8"/>
    <property type="match status" value="1"/>
</dbReference>
<dbReference type="InterPro" id="IPR009072">
    <property type="entry name" value="Histone-fold"/>
</dbReference>
<sequence>MEKPEPTVADPRRKILYMAISSVLAEAGFDSADKESLETLSEMCQSLLSEIGQSSRNYCELSGRTIPVIGDVVIALINMGIPIQGLEAFAKRDGRHIVPTPQQVSAQKQLNLLQAGTKNAHPSHIPNHLPALPDPHAYIRTPTHKQPVTEYEAIREKAATQKKDVEKALTKFLAKTSDTHSLFNVEDNMFPLIACKPAHPSYLAALNPTDQVFDFEELEYHYQVANRTEDVPTAPSKDLDDDDDDEGEGKDPKEVKSEEGDAEQTNANQVNNPNIDNPYLRAAIVPKRIKLADSGRMMDP</sequence>
<dbReference type="PANTHER" id="PTHR46469:SF1">
    <property type="entry name" value="TRANSCRIPTION INITIATION FACTOR TFIID SUBUNIT 8"/>
    <property type="match status" value="1"/>
</dbReference>
<dbReference type="GO" id="GO:0046982">
    <property type="term" value="F:protein heterodimerization activity"/>
    <property type="evidence" value="ECO:0007669"/>
    <property type="project" value="InterPro"/>
</dbReference>
<keyword evidence="4" id="KW-0805">Transcription regulation</keyword>
<feature type="compositionally biased region" description="Basic and acidic residues" evidence="7">
    <location>
        <begin position="249"/>
        <end position="259"/>
    </location>
</feature>
<evidence type="ECO:0000256" key="6">
    <source>
        <dbReference type="ARBA" id="ARBA00023242"/>
    </source>
</evidence>
<dbReference type="InterPro" id="IPR006565">
    <property type="entry name" value="BTP"/>
</dbReference>
<dbReference type="PANTHER" id="PTHR46469">
    <property type="entry name" value="TRANSCRIPTION INITIATION FACTOR TFIID SUBUNIT 8"/>
    <property type="match status" value="1"/>
</dbReference>
<dbReference type="SMART" id="SM00576">
    <property type="entry name" value="BTP"/>
    <property type="match status" value="1"/>
</dbReference>
<dbReference type="GO" id="GO:0003743">
    <property type="term" value="F:translation initiation factor activity"/>
    <property type="evidence" value="ECO:0007669"/>
    <property type="project" value="UniProtKB-KW"/>
</dbReference>
<evidence type="ECO:0000313" key="9">
    <source>
        <dbReference type="EMBL" id="NBJ62622.1"/>
    </source>
</evidence>
<keyword evidence="9" id="KW-0648">Protein biosynthesis</keyword>
<name>A0A6B2EIQ9_9DIPT</name>
<evidence type="ECO:0000256" key="2">
    <source>
        <dbReference type="ARBA" id="ARBA00008767"/>
    </source>
</evidence>
<proteinExistence type="inferred from homology"/>
<keyword evidence="5" id="KW-0804">Transcription</keyword>
<dbReference type="InterPro" id="IPR019473">
    <property type="entry name" value="TFIID_su8_C"/>
</dbReference>
<evidence type="ECO:0000256" key="7">
    <source>
        <dbReference type="SAM" id="MobiDB-lite"/>
    </source>
</evidence>
<feature type="region of interest" description="Disordered" evidence="7">
    <location>
        <begin position="226"/>
        <end position="279"/>
    </location>
</feature>
<feature type="compositionally biased region" description="Acidic residues" evidence="7">
    <location>
        <begin position="239"/>
        <end position="248"/>
    </location>
</feature>
<dbReference type="CDD" id="cd22918">
    <property type="entry name" value="HFD_TAF8"/>
    <property type="match status" value="1"/>
</dbReference>
<dbReference type="EMBL" id="GIFK01004919">
    <property type="protein sequence ID" value="NBJ62622.1"/>
    <property type="molecule type" value="Transcribed_RNA"/>
</dbReference>
<feature type="domain" description="Bromodomain associated" evidence="8">
    <location>
        <begin position="9"/>
        <end position="85"/>
    </location>
</feature>
<dbReference type="InterPro" id="IPR037818">
    <property type="entry name" value="TAF8"/>
</dbReference>
<organism evidence="9">
    <name type="scientific">Phlebotomus kandelakii</name>
    <dbReference type="NCBI Taxonomy" id="1109342"/>
    <lineage>
        <taxon>Eukaryota</taxon>
        <taxon>Metazoa</taxon>
        <taxon>Ecdysozoa</taxon>
        <taxon>Arthropoda</taxon>
        <taxon>Hexapoda</taxon>
        <taxon>Insecta</taxon>
        <taxon>Pterygota</taxon>
        <taxon>Neoptera</taxon>
        <taxon>Endopterygota</taxon>
        <taxon>Diptera</taxon>
        <taxon>Nematocera</taxon>
        <taxon>Psychodoidea</taxon>
        <taxon>Psychodidae</taxon>
        <taxon>Phlebotomus</taxon>
        <taxon>Larroussius</taxon>
    </lineage>
</organism>
<keyword evidence="6" id="KW-0539">Nucleus</keyword>
<protein>
    <recommendedName>
        <fullName evidence="3">Transcription initiation factor TFIID subunit 8</fullName>
    </recommendedName>
</protein>
<evidence type="ECO:0000256" key="1">
    <source>
        <dbReference type="ARBA" id="ARBA00004123"/>
    </source>
</evidence>
<dbReference type="GO" id="GO:0005669">
    <property type="term" value="C:transcription factor TFIID complex"/>
    <property type="evidence" value="ECO:0007669"/>
    <property type="project" value="InterPro"/>
</dbReference>
<reference evidence="9" key="1">
    <citation type="submission" date="2019-10" db="EMBL/GenBank/DDBJ databases">
        <title>Short sand fly seasons in Tbilisi, Georgia, hinder development of host immunity to saliva of the visceral leishmaniasis vector Phlebotomus kandelakii.</title>
        <authorList>
            <person name="Oliveira F."/>
            <person name="Giorgobiani E."/>
            <person name="Guimaraes-Costa A.B."/>
            <person name="Abdeladhim M."/>
            <person name="Oristian J."/>
            <person name="Tskhvaradze L."/>
            <person name="Tsertsvadze N."/>
            <person name="Zakalashvili M."/>
            <person name="Valenzuela J.G."/>
            <person name="Kamhawi S."/>
        </authorList>
    </citation>
    <scope>NUCLEOTIDE SEQUENCE</scope>
    <source>
        <strain evidence="9">Wild-capture in Tbilisi</strain>
        <tissue evidence="9">Salivary glands</tissue>
    </source>
</reference>
<comment type="subcellular location">
    <subcellularLocation>
        <location evidence="1">Nucleus</location>
    </subcellularLocation>
</comment>